<feature type="domain" description="Smf/DprA SLOG" evidence="2">
    <location>
        <begin position="82"/>
        <end position="290"/>
    </location>
</feature>
<sequence>MDSLFEQRLMALHYVYPQPLNRIKRLMIDDPSLEYLESRPAWEISQLLGIKPEAAISLKDAYRKSLNNPYSETYEKHKILPISYNHPNYPQSLFHLIDPPVILYAKGKIEYLLNEDRIAVIGARMASVYSQKAMDLILPDLVAAGFIVVSGLAKGADAMAHRTAIDCGGKTIAVTGSGFLHPYPKENDELNIIIEETQLALTEYPPYMQPKRWNFPMRNRIISGLAKGVLVTEAEVKSGTLSTIEHALEHGKDIFAVPGSISSPLSAGPHKLIYEGAKPVWNGLHVLEEYREIRALNKSIK</sequence>
<gene>
    <name evidence="3" type="primary">dprA</name>
    <name evidence="3" type="ORF">DP120_06300</name>
</gene>
<evidence type="ECO:0000313" key="3">
    <source>
        <dbReference type="EMBL" id="RAZ79226.1"/>
    </source>
</evidence>
<dbReference type="EMBL" id="QLZR01000002">
    <property type="protein sequence ID" value="RAZ79226.1"/>
    <property type="molecule type" value="Genomic_DNA"/>
</dbReference>
<dbReference type="AlphaFoldDB" id="A0A365L1A7"/>
<reference evidence="3 4" key="1">
    <citation type="submission" date="2018-06" db="EMBL/GenBank/DDBJ databases">
        <title>The draft genome sequences of strains SCU63 and S1.</title>
        <authorList>
            <person name="Gan L."/>
        </authorList>
    </citation>
    <scope>NUCLEOTIDE SEQUENCE [LARGE SCALE GENOMIC DNA]</scope>
    <source>
        <strain evidence="3 4">SCU63</strain>
    </source>
</reference>
<keyword evidence="4" id="KW-1185">Reference proteome</keyword>
<comment type="similarity">
    <text evidence="1">Belongs to the DprA/Smf family.</text>
</comment>
<dbReference type="RefSeq" id="WP_112222807.1">
    <property type="nucleotide sequence ID" value="NZ_CP196859.1"/>
</dbReference>
<dbReference type="PANTHER" id="PTHR43022">
    <property type="entry name" value="PROTEIN SMF"/>
    <property type="match status" value="1"/>
</dbReference>
<name>A0A365L1A7_9BACL</name>
<dbReference type="Proteomes" id="UP000251002">
    <property type="component" value="Unassembled WGS sequence"/>
</dbReference>
<dbReference type="InterPro" id="IPR057666">
    <property type="entry name" value="DrpA_SLOG"/>
</dbReference>
<dbReference type="GO" id="GO:0009294">
    <property type="term" value="P:DNA-mediated transformation"/>
    <property type="evidence" value="ECO:0007669"/>
    <property type="project" value="InterPro"/>
</dbReference>
<evidence type="ECO:0000313" key="4">
    <source>
        <dbReference type="Proteomes" id="UP000251002"/>
    </source>
</evidence>
<proteinExistence type="inferred from homology"/>
<dbReference type="PANTHER" id="PTHR43022:SF1">
    <property type="entry name" value="PROTEIN SMF"/>
    <property type="match status" value="1"/>
</dbReference>
<organism evidence="3 4">
    <name type="scientific">Planococcus halotolerans</name>
    <dbReference type="NCBI Taxonomy" id="2233542"/>
    <lineage>
        <taxon>Bacteria</taxon>
        <taxon>Bacillati</taxon>
        <taxon>Bacillota</taxon>
        <taxon>Bacilli</taxon>
        <taxon>Bacillales</taxon>
        <taxon>Caryophanaceae</taxon>
        <taxon>Planococcus</taxon>
    </lineage>
</organism>
<comment type="caution">
    <text evidence="3">The sequence shown here is derived from an EMBL/GenBank/DDBJ whole genome shotgun (WGS) entry which is preliminary data.</text>
</comment>
<dbReference type="Pfam" id="PF02481">
    <property type="entry name" value="DNA_processg_A"/>
    <property type="match status" value="1"/>
</dbReference>
<protein>
    <submittedName>
        <fullName evidence="3">DNA-protecting protein DprA</fullName>
    </submittedName>
</protein>
<dbReference type="SUPFAM" id="SSF102405">
    <property type="entry name" value="MCP/YpsA-like"/>
    <property type="match status" value="1"/>
</dbReference>
<dbReference type="Gene3D" id="3.40.50.450">
    <property type="match status" value="1"/>
</dbReference>
<accession>A0A365L1A7</accession>
<evidence type="ECO:0000256" key="1">
    <source>
        <dbReference type="ARBA" id="ARBA00006525"/>
    </source>
</evidence>
<dbReference type="NCBIfam" id="TIGR00732">
    <property type="entry name" value="dprA"/>
    <property type="match status" value="1"/>
</dbReference>
<evidence type="ECO:0000259" key="2">
    <source>
        <dbReference type="Pfam" id="PF02481"/>
    </source>
</evidence>
<dbReference type="InterPro" id="IPR003488">
    <property type="entry name" value="DprA"/>
</dbReference>